<keyword evidence="2" id="KW-1185">Reference proteome</keyword>
<dbReference type="InterPro" id="IPR035992">
    <property type="entry name" value="Ricin_B-like_lectins"/>
</dbReference>
<dbReference type="InParanoid" id="T0QBL7"/>
<dbReference type="AlphaFoldDB" id="T0QBL7"/>
<dbReference type="VEuPathDB" id="FungiDB:SDRG_11399"/>
<sequence length="187" mass="20458">MRNSTTTKLLKVASNGQCVKAMSGHVATEVCKVSDVGQHWKVKENHVYSPSSEKCRHAAPPTPGAPVGLAMCHWYSPLASGLDLVDCNTVAPAYVTITTGASNNQCLDAYKDSADGKFKLHTTKTLEHATHGGQCLDADPTHTPADFYQVHMWPCTADNKYQRWTVAPYEGYAQVRRIVQIGFLHTV</sequence>
<dbReference type="PROSITE" id="PS50231">
    <property type="entry name" value="RICIN_B_LECTIN"/>
    <property type="match status" value="1"/>
</dbReference>
<proteinExistence type="predicted"/>
<dbReference type="SUPFAM" id="SSF50370">
    <property type="entry name" value="Ricin B-like lectins"/>
    <property type="match status" value="1"/>
</dbReference>
<dbReference type="EMBL" id="JH767172">
    <property type="protein sequence ID" value="EQC30920.1"/>
    <property type="molecule type" value="Genomic_DNA"/>
</dbReference>
<evidence type="ECO:0000313" key="2">
    <source>
        <dbReference type="Proteomes" id="UP000030762"/>
    </source>
</evidence>
<dbReference type="GeneID" id="19952126"/>
<dbReference type="OrthoDB" id="6770063at2759"/>
<dbReference type="Gene3D" id="2.80.10.50">
    <property type="match status" value="2"/>
</dbReference>
<dbReference type="RefSeq" id="XP_008615658.1">
    <property type="nucleotide sequence ID" value="XM_008617436.1"/>
</dbReference>
<evidence type="ECO:0000313" key="1">
    <source>
        <dbReference type="EMBL" id="EQC30920.1"/>
    </source>
</evidence>
<dbReference type="Proteomes" id="UP000030762">
    <property type="component" value="Unassembled WGS sequence"/>
</dbReference>
<gene>
    <name evidence="1" type="ORF">SDRG_11399</name>
</gene>
<name>T0QBL7_SAPDV</name>
<accession>T0QBL7</accession>
<reference evidence="1 2" key="1">
    <citation type="submission" date="2012-04" db="EMBL/GenBank/DDBJ databases">
        <title>The Genome Sequence of Saprolegnia declina VS20.</title>
        <authorList>
            <consortium name="The Broad Institute Genome Sequencing Platform"/>
            <person name="Russ C."/>
            <person name="Nusbaum C."/>
            <person name="Tyler B."/>
            <person name="van West P."/>
            <person name="Dieguez-Uribeondo J."/>
            <person name="de Bruijn I."/>
            <person name="Tripathy S."/>
            <person name="Jiang R."/>
            <person name="Young S.K."/>
            <person name="Zeng Q."/>
            <person name="Gargeya S."/>
            <person name="Fitzgerald M."/>
            <person name="Haas B."/>
            <person name="Abouelleil A."/>
            <person name="Alvarado L."/>
            <person name="Arachchi H.M."/>
            <person name="Berlin A."/>
            <person name="Chapman S.B."/>
            <person name="Goldberg J."/>
            <person name="Griggs A."/>
            <person name="Gujja S."/>
            <person name="Hansen M."/>
            <person name="Howarth C."/>
            <person name="Imamovic A."/>
            <person name="Larimer J."/>
            <person name="McCowen C."/>
            <person name="Montmayeur A."/>
            <person name="Murphy C."/>
            <person name="Neiman D."/>
            <person name="Pearson M."/>
            <person name="Priest M."/>
            <person name="Roberts A."/>
            <person name="Saif S."/>
            <person name="Shea T."/>
            <person name="Sisk P."/>
            <person name="Sykes S."/>
            <person name="Wortman J."/>
            <person name="Nusbaum C."/>
            <person name="Birren B."/>
        </authorList>
    </citation>
    <scope>NUCLEOTIDE SEQUENCE [LARGE SCALE GENOMIC DNA]</scope>
    <source>
        <strain evidence="1 2">VS20</strain>
    </source>
</reference>
<protein>
    <submittedName>
        <fullName evidence="1">Uncharacterized protein</fullName>
    </submittedName>
</protein>
<organism evidence="1 2">
    <name type="scientific">Saprolegnia diclina (strain VS20)</name>
    <dbReference type="NCBI Taxonomy" id="1156394"/>
    <lineage>
        <taxon>Eukaryota</taxon>
        <taxon>Sar</taxon>
        <taxon>Stramenopiles</taxon>
        <taxon>Oomycota</taxon>
        <taxon>Saprolegniomycetes</taxon>
        <taxon>Saprolegniales</taxon>
        <taxon>Saprolegniaceae</taxon>
        <taxon>Saprolegnia</taxon>
    </lineage>
</organism>
<dbReference type="STRING" id="1156394.T0QBL7"/>